<keyword evidence="6 8" id="KW-1133">Transmembrane helix</keyword>
<gene>
    <name evidence="10" type="ORF">L602_001900000730</name>
</gene>
<feature type="transmembrane region" description="Helical" evidence="8">
    <location>
        <begin position="293"/>
        <end position="311"/>
    </location>
</feature>
<comment type="caution">
    <text evidence="10">The sequence shown here is derived from an EMBL/GenBank/DDBJ whole genome shotgun (WGS) entry which is preliminary data.</text>
</comment>
<dbReference type="CDD" id="cd17320">
    <property type="entry name" value="MFS_MdfA_MDR_like"/>
    <property type="match status" value="1"/>
</dbReference>
<feature type="transmembrane region" description="Helical" evidence="8">
    <location>
        <begin position="317"/>
        <end position="342"/>
    </location>
</feature>
<dbReference type="Proteomes" id="UP000318141">
    <property type="component" value="Unassembled WGS sequence"/>
</dbReference>
<dbReference type="InterPro" id="IPR020846">
    <property type="entry name" value="MFS_dom"/>
</dbReference>
<evidence type="ECO:0000256" key="2">
    <source>
        <dbReference type="ARBA" id="ARBA00006236"/>
    </source>
</evidence>
<proteinExistence type="inferred from homology"/>
<feature type="transmembrane region" description="Helical" evidence="8">
    <location>
        <begin position="224"/>
        <end position="242"/>
    </location>
</feature>
<keyword evidence="3 8" id="KW-0813">Transport</keyword>
<reference evidence="10 11" key="1">
    <citation type="submission" date="2019-07" db="EMBL/GenBank/DDBJ databases">
        <title>Genome sequencing of lignin-degrading bacterial isolates.</title>
        <authorList>
            <person name="Gladden J."/>
        </authorList>
    </citation>
    <scope>NUCLEOTIDE SEQUENCE [LARGE SCALE GENOMIC DNA]</scope>
    <source>
        <strain evidence="10 11">J11</strain>
    </source>
</reference>
<comment type="subcellular location">
    <subcellularLocation>
        <location evidence="8">Cell inner membrane</location>
        <topology evidence="8">Multi-pass membrane protein</topology>
    </subcellularLocation>
    <subcellularLocation>
        <location evidence="1">Cell membrane</location>
        <topology evidence="1">Multi-pass membrane protein</topology>
    </subcellularLocation>
</comment>
<keyword evidence="4" id="KW-1003">Cell membrane</keyword>
<feature type="domain" description="Major facilitator superfamily (MFS) profile" evidence="9">
    <location>
        <begin position="20"/>
        <end position="404"/>
    </location>
</feature>
<evidence type="ECO:0000259" key="9">
    <source>
        <dbReference type="PROSITE" id="PS50850"/>
    </source>
</evidence>
<feature type="transmembrane region" description="Helical" evidence="8">
    <location>
        <begin position="144"/>
        <end position="168"/>
    </location>
</feature>
<evidence type="ECO:0000256" key="1">
    <source>
        <dbReference type="ARBA" id="ARBA00004651"/>
    </source>
</evidence>
<protein>
    <recommendedName>
        <fullName evidence="8">Bcr/CflA family efflux transporter</fullName>
    </recommendedName>
</protein>
<dbReference type="Gene3D" id="1.20.1720.10">
    <property type="entry name" value="Multidrug resistance protein D"/>
    <property type="match status" value="1"/>
</dbReference>
<evidence type="ECO:0000256" key="8">
    <source>
        <dbReference type="RuleBase" id="RU365088"/>
    </source>
</evidence>
<dbReference type="NCBIfam" id="NF008314">
    <property type="entry name" value="PRK11102.1"/>
    <property type="match status" value="1"/>
</dbReference>
<dbReference type="GO" id="GO:0042910">
    <property type="term" value="F:xenobiotic transmembrane transporter activity"/>
    <property type="evidence" value="ECO:0007669"/>
    <property type="project" value="InterPro"/>
</dbReference>
<dbReference type="PANTHER" id="PTHR23502:SF132">
    <property type="entry name" value="POLYAMINE TRANSPORTER 2-RELATED"/>
    <property type="match status" value="1"/>
</dbReference>
<dbReference type="GO" id="GO:0015385">
    <property type="term" value="F:sodium:proton antiporter activity"/>
    <property type="evidence" value="ECO:0007669"/>
    <property type="project" value="TreeGrafter"/>
</dbReference>
<feature type="transmembrane region" description="Helical" evidence="8">
    <location>
        <begin position="354"/>
        <end position="373"/>
    </location>
</feature>
<dbReference type="PANTHER" id="PTHR23502">
    <property type="entry name" value="MAJOR FACILITATOR SUPERFAMILY"/>
    <property type="match status" value="1"/>
</dbReference>
<evidence type="ECO:0000256" key="3">
    <source>
        <dbReference type="ARBA" id="ARBA00022448"/>
    </source>
</evidence>
<dbReference type="NCBIfam" id="TIGR00710">
    <property type="entry name" value="efflux_Bcr_CflA"/>
    <property type="match status" value="1"/>
</dbReference>
<evidence type="ECO:0000256" key="5">
    <source>
        <dbReference type="ARBA" id="ARBA00022692"/>
    </source>
</evidence>
<feature type="transmembrane region" description="Helical" evidence="8">
    <location>
        <begin position="379"/>
        <end position="396"/>
    </location>
</feature>
<dbReference type="GO" id="GO:0005886">
    <property type="term" value="C:plasma membrane"/>
    <property type="evidence" value="ECO:0007669"/>
    <property type="project" value="UniProtKB-SubCell"/>
</dbReference>
<feature type="transmembrane region" description="Helical" evidence="8">
    <location>
        <begin position="174"/>
        <end position="192"/>
    </location>
</feature>
<dbReference type="InterPro" id="IPR004812">
    <property type="entry name" value="Efflux_drug-R_Bcr/CmlA"/>
</dbReference>
<name>A0A562BQC6_9BURK</name>
<dbReference type="InterPro" id="IPR036259">
    <property type="entry name" value="MFS_trans_sf"/>
</dbReference>
<accession>A0A562BQC6</accession>
<keyword evidence="11" id="KW-1185">Reference proteome</keyword>
<dbReference type="SUPFAM" id="SSF103473">
    <property type="entry name" value="MFS general substrate transporter"/>
    <property type="match status" value="1"/>
</dbReference>
<evidence type="ECO:0000256" key="4">
    <source>
        <dbReference type="ARBA" id="ARBA00022475"/>
    </source>
</evidence>
<organism evidence="10 11">
    <name type="scientific">Cupriavidus gilardii J11</name>
    <dbReference type="NCBI Taxonomy" id="936133"/>
    <lineage>
        <taxon>Bacteria</taxon>
        <taxon>Pseudomonadati</taxon>
        <taxon>Pseudomonadota</taxon>
        <taxon>Betaproteobacteria</taxon>
        <taxon>Burkholderiales</taxon>
        <taxon>Burkholderiaceae</taxon>
        <taxon>Cupriavidus</taxon>
    </lineage>
</organism>
<feature type="transmembrane region" description="Helical" evidence="8">
    <location>
        <begin position="87"/>
        <end position="105"/>
    </location>
</feature>
<feature type="transmembrane region" description="Helical" evidence="8">
    <location>
        <begin position="111"/>
        <end position="132"/>
    </location>
</feature>
<keyword evidence="7 8" id="KW-0472">Membrane</keyword>
<comment type="caution">
    <text evidence="8">Lacks conserved residue(s) required for the propagation of feature annotation.</text>
</comment>
<dbReference type="Pfam" id="PF07690">
    <property type="entry name" value="MFS_1"/>
    <property type="match status" value="1"/>
</dbReference>
<feature type="transmembrane region" description="Helical" evidence="8">
    <location>
        <begin position="56"/>
        <end position="75"/>
    </location>
</feature>
<comment type="similarity">
    <text evidence="2 8">Belongs to the major facilitator superfamily. Bcr/CmlA family.</text>
</comment>
<evidence type="ECO:0000313" key="11">
    <source>
        <dbReference type="Proteomes" id="UP000318141"/>
    </source>
</evidence>
<dbReference type="FunFam" id="1.20.1720.10:FF:000005">
    <property type="entry name" value="Bcr/CflA family efflux transporter"/>
    <property type="match status" value="1"/>
</dbReference>
<sequence length="410" mass="42820">MLSFMNSPIRKLPQARFPLWLILCALLTALGPLSIDMYLPAFPALAADLGADIGSVQMTLGTFLIGLAVGQAFYGPVSDRFGRKAPLYVGLGLYVVAAAACAMASDVEALMAWRFVQAAGSCAGVVVSRAMIRDRLEAHESARAFSSLMLVMGLAPILAPLAGGAVLAAFGWRAIFWVMAASGALVLLFVHLRLEESLDPARATPLHLGRVFRNYAELLRDREFVGYSLCAGFAQSGMFAYIAGSPFVLIELHGIDPSHYGFVFGANALGLIGMSQANAALVRGRSLNQVLRVALFAPLLAGLLLAVVNLGDVATLPVLLLCFFVFVAALGCIMPNASALALTHQGHRAGTASALLGTLQFGLGTMAGAAVSIWHDGTALPLGVVMAVSGTGALLMHRIGQRAATAQSAP</sequence>
<dbReference type="EMBL" id="VLJN01000011">
    <property type="protein sequence ID" value="TWG87070.1"/>
    <property type="molecule type" value="Genomic_DNA"/>
</dbReference>
<keyword evidence="5 8" id="KW-0812">Transmembrane</keyword>
<dbReference type="GO" id="GO:1990961">
    <property type="term" value="P:xenobiotic detoxification by transmembrane export across the plasma membrane"/>
    <property type="evidence" value="ECO:0007669"/>
    <property type="project" value="InterPro"/>
</dbReference>
<dbReference type="AlphaFoldDB" id="A0A562BQC6"/>
<dbReference type="PROSITE" id="PS50850">
    <property type="entry name" value="MFS"/>
    <property type="match status" value="1"/>
</dbReference>
<evidence type="ECO:0000313" key="10">
    <source>
        <dbReference type="EMBL" id="TWG87070.1"/>
    </source>
</evidence>
<keyword evidence="8" id="KW-0997">Cell inner membrane</keyword>
<feature type="transmembrane region" description="Helical" evidence="8">
    <location>
        <begin position="262"/>
        <end position="281"/>
    </location>
</feature>
<evidence type="ECO:0000256" key="7">
    <source>
        <dbReference type="ARBA" id="ARBA00023136"/>
    </source>
</evidence>
<evidence type="ECO:0000256" key="6">
    <source>
        <dbReference type="ARBA" id="ARBA00022989"/>
    </source>
</evidence>
<dbReference type="InterPro" id="IPR011701">
    <property type="entry name" value="MFS"/>
</dbReference>